<dbReference type="Pfam" id="PF07690">
    <property type="entry name" value="MFS_1"/>
    <property type="match status" value="1"/>
</dbReference>
<dbReference type="PANTHER" id="PTHR23531">
    <property type="entry name" value="QUINOLENE RESISTANCE PROTEIN NORA"/>
    <property type="match status" value="1"/>
</dbReference>
<keyword evidence="9" id="KW-1185">Reference proteome</keyword>
<accession>A0ABY9JY69</accession>
<dbReference type="InterPro" id="IPR011701">
    <property type="entry name" value="MFS"/>
</dbReference>
<name>A0ABY9JY69_9BACI</name>
<dbReference type="InterPro" id="IPR020846">
    <property type="entry name" value="MFS_dom"/>
</dbReference>
<keyword evidence="2" id="KW-0813">Transport</keyword>
<feature type="transmembrane region" description="Helical" evidence="6">
    <location>
        <begin position="21"/>
        <end position="46"/>
    </location>
</feature>
<protein>
    <submittedName>
        <fullName evidence="8">MFS transporter</fullName>
    </submittedName>
</protein>
<proteinExistence type="predicted"/>
<organism evidence="8 9">
    <name type="scientific">Bacillus carboniphilus</name>
    <dbReference type="NCBI Taxonomy" id="86663"/>
    <lineage>
        <taxon>Bacteria</taxon>
        <taxon>Bacillati</taxon>
        <taxon>Bacillota</taxon>
        <taxon>Bacilli</taxon>
        <taxon>Bacillales</taxon>
        <taxon>Bacillaceae</taxon>
        <taxon>Bacillus</taxon>
    </lineage>
</organism>
<evidence type="ECO:0000313" key="9">
    <source>
        <dbReference type="Proteomes" id="UP001197974"/>
    </source>
</evidence>
<evidence type="ECO:0000256" key="2">
    <source>
        <dbReference type="ARBA" id="ARBA00022448"/>
    </source>
</evidence>
<keyword evidence="5 6" id="KW-0472">Membrane</keyword>
<dbReference type="SUPFAM" id="SSF103473">
    <property type="entry name" value="MFS general substrate transporter"/>
    <property type="match status" value="1"/>
</dbReference>
<keyword evidence="4 6" id="KW-1133">Transmembrane helix</keyword>
<evidence type="ECO:0000256" key="4">
    <source>
        <dbReference type="ARBA" id="ARBA00022989"/>
    </source>
</evidence>
<gene>
    <name evidence="8" type="ORF">LC087_12645</name>
</gene>
<evidence type="ECO:0000256" key="1">
    <source>
        <dbReference type="ARBA" id="ARBA00004651"/>
    </source>
</evidence>
<dbReference type="InterPro" id="IPR005829">
    <property type="entry name" value="Sugar_transporter_CS"/>
</dbReference>
<feature type="transmembrane region" description="Helical" evidence="6">
    <location>
        <begin position="52"/>
        <end position="69"/>
    </location>
</feature>
<evidence type="ECO:0000256" key="6">
    <source>
        <dbReference type="SAM" id="Phobius"/>
    </source>
</evidence>
<evidence type="ECO:0000259" key="7">
    <source>
        <dbReference type="PROSITE" id="PS50850"/>
    </source>
</evidence>
<evidence type="ECO:0000256" key="5">
    <source>
        <dbReference type="ARBA" id="ARBA00023136"/>
    </source>
</evidence>
<comment type="subcellular location">
    <subcellularLocation>
        <location evidence="1">Cell membrane</location>
        <topology evidence="1">Multi-pass membrane protein</topology>
    </subcellularLocation>
</comment>
<keyword evidence="3 6" id="KW-0812">Transmembrane</keyword>
<evidence type="ECO:0000313" key="8">
    <source>
        <dbReference type="EMBL" id="WLR44336.1"/>
    </source>
</evidence>
<sequence length="141" mass="16061">MFSRPLSGKWLDQYGRKKVFLIARMLFAVCMFLYIGIKGLLFFFFLRFVHGFGFGMATTASGTMAADIIPQERRAEGMGYYSSFASIAMIVGPLLGLFILQIFNYNILFLTCSSFAILSLLLGYFIKVELNENSTKKRRKQ</sequence>
<dbReference type="EMBL" id="CP129013">
    <property type="protein sequence ID" value="WLR44336.1"/>
    <property type="molecule type" value="Genomic_DNA"/>
</dbReference>
<dbReference type="Proteomes" id="UP001197974">
    <property type="component" value="Chromosome"/>
</dbReference>
<dbReference type="Gene3D" id="1.20.1250.20">
    <property type="entry name" value="MFS general substrate transporter like domains"/>
    <property type="match status" value="1"/>
</dbReference>
<feature type="domain" description="Major facilitator superfamily (MFS) profile" evidence="7">
    <location>
        <begin position="1"/>
        <end position="141"/>
    </location>
</feature>
<dbReference type="PROSITE" id="PS50850">
    <property type="entry name" value="MFS"/>
    <property type="match status" value="1"/>
</dbReference>
<feature type="transmembrane region" description="Helical" evidence="6">
    <location>
        <begin position="81"/>
        <end position="101"/>
    </location>
</feature>
<dbReference type="InterPro" id="IPR036259">
    <property type="entry name" value="MFS_trans_sf"/>
</dbReference>
<dbReference type="PANTHER" id="PTHR23531:SF2">
    <property type="entry name" value="PERMEASE"/>
    <property type="match status" value="1"/>
</dbReference>
<dbReference type="PROSITE" id="PS00216">
    <property type="entry name" value="SUGAR_TRANSPORT_1"/>
    <property type="match status" value="1"/>
</dbReference>
<dbReference type="InterPro" id="IPR052714">
    <property type="entry name" value="MFS_Exporter"/>
</dbReference>
<reference evidence="8 9" key="1">
    <citation type="submission" date="2023-06" db="EMBL/GenBank/DDBJ databases">
        <title>Five Gram-positive bacteria isolated from mangrove sediments in Shenzhen, Guangdong, China.</title>
        <authorList>
            <person name="Yu S."/>
            <person name="Zheng W."/>
            <person name="Huang Y."/>
        </authorList>
    </citation>
    <scope>NUCLEOTIDE SEQUENCE [LARGE SCALE GENOMIC DNA]</scope>
    <source>
        <strain evidence="8 9">SaN35-3</strain>
    </source>
</reference>
<feature type="transmembrane region" description="Helical" evidence="6">
    <location>
        <begin position="107"/>
        <end position="130"/>
    </location>
</feature>
<evidence type="ECO:0000256" key="3">
    <source>
        <dbReference type="ARBA" id="ARBA00022692"/>
    </source>
</evidence>